<dbReference type="HOGENOM" id="CLU_045643_1_0_9"/>
<evidence type="ECO:0000256" key="1">
    <source>
        <dbReference type="ARBA" id="ARBA00023235"/>
    </source>
</evidence>
<evidence type="ECO:0000313" key="4">
    <source>
        <dbReference type="Proteomes" id="UP000003157"/>
    </source>
</evidence>
<reference evidence="3 4" key="1">
    <citation type="submission" date="2010-12" db="EMBL/GenBank/DDBJ databases">
        <title>The Genome Sequence of Coprobacillus sp. strain 29_1.</title>
        <authorList>
            <consortium name="The Broad Institute Genome Sequencing Platform"/>
            <person name="Earl A."/>
            <person name="Ward D."/>
            <person name="Feldgarden M."/>
            <person name="Gevers D."/>
            <person name="Daigneault M."/>
            <person name="Sibley C.D."/>
            <person name="White A."/>
            <person name="Strauss J."/>
            <person name="Allen-Vercoe E."/>
            <person name="Young S.K."/>
            <person name="Zeng Q."/>
            <person name="Gargeya S."/>
            <person name="Fitzgerald M."/>
            <person name="Haas B."/>
            <person name="Abouelleil A."/>
            <person name="Alvarado L."/>
            <person name="Arachchi H.M."/>
            <person name="Berlin A."/>
            <person name="Brown A."/>
            <person name="Chapman S.B."/>
            <person name="Chen Z."/>
            <person name="Dunbar C."/>
            <person name="Freedman E."/>
            <person name="Gearin G."/>
            <person name="Gellesch M."/>
            <person name="Goldberg J."/>
            <person name="Griggs A."/>
            <person name="Gujja S."/>
            <person name="Heilman E."/>
            <person name="Heiman D."/>
            <person name="Howarth C."/>
            <person name="Larson L."/>
            <person name="Lui A."/>
            <person name="MacDonald P.J.P."/>
            <person name="Mehta T."/>
            <person name="Montmayeur A."/>
            <person name="Murphy C."/>
            <person name="Neiman D."/>
            <person name="Pearson M."/>
            <person name="Priest M."/>
            <person name="Roberts A."/>
            <person name="Saif S."/>
            <person name="Shea T."/>
            <person name="Shenoy N."/>
            <person name="Sisk P."/>
            <person name="Stolte C."/>
            <person name="Sykes S."/>
            <person name="White J."/>
            <person name="Yandava C."/>
            <person name="Nusbaum C."/>
            <person name="Birren B."/>
        </authorList>
    </citation>
    <scope>NUCLEOTIDE SEQUENCE [LARGE SCALE GENOMIC DNA]</scope>
    <source>
        <strain evidence="3 4">29_1</strain>
    </source>
</reference>
<dbReference type="RefSeq" id="WP_008790668.1">
    <property type="nucleotide sequence ID" value="NZ_AKCB01000001.1"/>
</dbReference>
<organism evidence="3 4">
    <name type="scientific">Coprobacillus cateniformis</name>
    <dbReference type="NCBI Taxonomy" id="100884"/>
    <lineage>
        <taxon>Bacteria</taxon>
        <taxon>Bacillati</taxon>
        <taxon>Bacillota</taxon>
        <taxon>Erysipelotrichia</taxon>
        <taxon>Erysipelotrichales</taxon>
        <taxon>Coprobacillaceae</taxon>
        <taxon>Coprobacillus</taxon>
    </lineage>
</organism>
<dbReference type="GO" id="GO:0005737">
    <property type="term" value="C:cytoplasm"/>
    <property type="evidence" value="ECO:0007669"/>
    <property type="project" value="InterPro"/>
</dbReference>
<dbReference type="PANTHER" id="PTHR36120:SF1">
    <property type="entry name" value="L-FUCOSE ISOMERASE C-TERMINAL DOMAIN-CONTAINING PROTEIN"/>
    <property type="match status" value="1"/>
</dbReference>
<dbReference type="Proteomes" id="UP000003157">
    <property type="component" value="Unassembled WGS sequence"/>
</dbReference>
<accession>E7GFP3</accession>
<evidence type="ECO:0008006" key="5">
    <source>
        <dbReference type="Google" id="ProtNLM"/>
    </source>
</evidence>
<dbReference type="OrthoDB" id="5838738at2"/>
<keyword evidence="2" id="KW-0119">Carbohydrate metabolism</keyword>
<evidence type="ECO:0000313" key="3">
    <source>
        <dbReference type="EMBL" id="EFW03107.1"/>
    </source>
</evidence>
<sequence>MNKVRLGYIPTRRDIFSKEDAIKYKELILEKLKSWNIDIVDIEDINEEGLLFDDNDIDKIVDKMVENKVDALFFPHCNFGTEYLVAMVAKRLNLPTLIWGPRDEEPLSDGARLRDSQCGLFATGKVLRRFSVKFTYLTMCRLKDKQFKEGVFRFLATANIVKEMRDLTILQISTRPAGFWTMMVNEGELLERFNVKIHPIDLSEIKEEMDRIKKEDGDALHKTMVYLKENTVVGINDQAVKDVSALKCAIKNLADRYHCKAAAIQCWNAMQGVLGIFPCAANALLTDERFPVTCETDIHGAITAIMAQAASLENNVTFFADWTVPHPTNDNAELLQHCGPWPISLMKEKPKLGAPFAFHHSHPGSLHGEMKEGQVSILRFDGDNGEYSMLMGEAHTVEGPFNQGTYVWIEVNNLKKLEDKLVKGPYVHHCVGIYENILPQIYDACHYIDGLIPDLYDRDEESLAAIIRGE</sequence>
<evidence type="ECO:0000256" key="2">
    <source>
        <dbReference type="ARBA" id="ARBA00023277"/>
    </source>
</evidence>
<dbReference type="AlphaFoldDB" id="E7GFP3"/>
<dbReference type="CDD" id="cd00578">
    <property type="entry name" value="L-fuc_L-ara-isomerases"/>
    <property type="match status" value="1"/>
</dbReference>
<dbReference type="EMBL" id="ADKX01000051">
    <property type="protein sequence ID" value="EFW03107.1"/>
    <property type="molecule type" value="Genomic_DNA"/>
</dbReference>
<dbReference type="STRING" id="100884.GCA_000269565_01789"/>
<keyword evidence="1" id="KW-0413">Isomerase</keyword>
<protein>
    <recommendedName>
        <fullName evidence="5">Fucose isomerase</fullName>
    </recommendedName>
</protein>
<dbReference type="GO" id="GO:0016861">
    <property type="term" value="F:intramolecular oxidoreductase activity, interconverting aldoses and ketoses"/>
    <property type="evidence" value="ECO:0007669"/>
    <property type="project" value="InterPro"/>
</dbReference>
<dbReference type="PANTHER" id="PTHR36120">
    <property type="entry name" value="FUCOSE ISOMERASE"/>
    <property type="match status" value="1"/>
</dbReference>
<keyword evidence="4" id="KW-1185">Reference proteome</keyword>
<name>E7GFP3_9FIRM</name>
<dbReference type="SUPFAM" id="SSF53743">
    <property type="entry name" value="FucI/AraA N-terminal and middle domains"/>
    <property type="match status" value="1"/>
</dbReference>
<dbReference type="GeneID" id="78229653"/>
<dbReference type="eggNOG" id="COG2407">
    <property type="taxonomic scope" value="Bacteria"/>
</dbReference>
<gene>
    <name evidence="3" type="ORF">HMPREF9488_03586</name>
</gene>
<dbReference type="InterPro" id="IPR009015">
    <property type="entry name" value="Fucose_isomerase_N/cen_sf"/>
</dbReference>
<dbReference type="GO" id="GO:0005996">
    <property type="term" value="P:monosaccharide metabolic process"/>
    <property type="evidence" value="ECO:0007669"/>
    <property type="project" value="InterPro"/>
</dbReference>
<comment type="caution">
    <text evidence="3">The sequence shown here is derived from an EMBL/GenBank/DDBJ whole genome shotgun (WGS) entry which is preliminary data.</text>
</comment>
<proteinExistence type="predicted"/>